<keyword evidence="5" id="KW-1185">Reference proteome</keyword>
<dbReference type="EMBL" id="MLAK01000847">
    <property type="protein sequence ID" value="OHT02944.1"/>
    <property type="molecule type" value="Genomic_DNA"/>
</dbReference>
<dbReference type="InterPro" id="IPR036770">
    <property type="entry name" value="Ankyrin_rpt-contain_sf"/>
</dbReference>
<keyword evidence="1" id="KW-0677">Repeat</keyword>
<evidence type="ECO:0000256" key="2">
    <source>
        <dbReference type="ARBA" id="ARBA00023043"/>
    </source>
</evidence>
<accession>A0A1J4JWW1</accession>
<dbReference type="RefSeq" id="XP_068356080.1">
    <property type="nucleotide sequence ID" value="XM_068506997.1"/>
</dbReference>
<dbReference type="Proteomes" id="UP000179807">
    <property type="component" value="Unassembled WGS sequence"/>
</dbReference>
<dbReference type="OrthoDB" id="20872at2759"/>
<evidence type="ECO:0000259" key="3">
    <source>
        <dbReference type="Pfam" id="PF11929"/>
    </source>
</evidence>
<proteinExistence type="predicted"/>
<evidence type="ECO:0000313" key="4">
    <source>
        <dbReference type="EMBL" id="OHT02944.1"/>
    </source>
</evidence>
<feature type="domain" description="DUF3447" evidence="3">
    <location>
        <begin position="243"/>
        <end position="314"/>
    </location>
</feature>
<organism evidence="4 5">
    <name type="scientific">Tritrichomonas foetus</name>
    <dbReference type="NCBI Taxonomy" id="1144522"/>
    <lineage>
        <taxon>Eukaryota</taxon>
        <taxon>Metamonada</taxon>
        <taxon>Parabasalia</taxon>
        <taxon>Tritrichomonadida</taxon>
        <taxon>Tritrichomonadidae</taxon>
        <taxon>Tritrichomonas</taxon>
    </lineage>
</organism>
<gene>
    <name evidence="4" type="ORF">TRFO_29820</name>
</gene>
<dbReference type="SMART" id="SM00248">
    <property type="entry name" value="ANK"/>
    <property type="match status" value="5"/>
</dbReference>
<dbReference type="PANTHER" id="PTHR24198">
    <property type="entry name" value="ANKYRIN REPEAT AND PROTEIN KINASE DOMAIN-CONTAINING PROTEIN"/>
    <property type="match status" value="1"/>
</dbReference>
<sequence>MVNNGITLENIEELIHLQNLLVEPSDTQISDVISFVQESPDFLQNKEMMTILLQSLFSAMKWRRLNIDTYIEIISILKENIKELFSSDELCISIFRNDFVRLKLLEIGLITLDTILKICKESDESFLFFLPEVRVRAKRLFRLRLRLSYPLKQQVIKFDLESHKKLRKYSFFNDNLHSIIRSDDIDGFQFICSNYLIDISLKRIDPSIYEIEKFINKSKPSLIELASFYGSFNIFKFLWMNKVDFTPNLVKFAIAGGNIEIIKTIENEKVHFMTENFISTLKFAIRFHRNEIANYLIENYQDNFISTINNNNNVNNNNHIDNNNNDFLIANDEINHYLSDVYIFYKVSEILITNLLTSIKYGNFEWFHESINEIIEKKININLKNKVQQNVLHFTVEHSRYAMLKILCERFKGIIEINAYDNWKETPLMRAAELGEAQMVKYLVSLDEIDINSKDDFGWTPLTLAASKGYLDCVKYLCENENIDINSQKNDNETALHTAVSSRSLDVVDYLCSREGIKINLPNKDGRTPLTLAIMNNFREIEEYLAPLVNSI</sequence>
<dbReference type="Pfam" id="PF12796">
    <property type="entry name" value="Ank_2"/>
    <property type="match status" value="1"/>
</dbReference>
<dbReference type="AlphaFoldDB" id="A0A1J4JWW1"/>
<dbReference type="Pfam" id="PF11929">
    <property type="entry name" value="DUF3447"/>
    <property type="match status" value="1"/>
</dbReference>
<dbReference type="PANTHER" id="PTHR24198:SF165">
    <property type="entry name" value="ANKYRIN REPEAT-CONTAINING PROTEIN-RELATED"/>
    <property type="match status" value="1"/>
</dbReference>
<dbReference type="GeneID" id="94841701"/>
<evidence type="ECO:0000256" key="1">
    <source>
        <dbReference type="ARBA" id="ARBA00022737"/>
    </source>
</evidence>
<comment type="caution">
    <text evidence="4">The sequence shown here is derived from an EMBL/GenBank/DDBJ whole genome shotgun (WGS) entry which is preliminary data.</text>
</comment>
<dbReference type="InterPro" id="IPR020683">
    <property type="entry name" value="DUF3447"/>
</dbReference>
<reference evidence="4" key="1">
    <citation type="submission" date="2016-10" db="EMBL/GenBank/DDBJ databases">
        <authorList>
            <person name="Benchimol M."/>
            <person name="Almeida L.G."/>
            <person name="Vasconcelos A.T."/>
            <person name="Perreira-Neves A."/>
            <person name="Rosa I.A."/>
            <person name="Tasca T."/>
            <person name="Bogo M.R."/>
            <person name="de Souza W."/>
        </authorList>
    </citation>
    <scope>NUCLEOTIDE SEQUENCE [LARGE SCALE GENOMIC DNA]</scope>
    <source>
        <strain evidence="4">K</strain>
    </source>
</reference>
<name>A0A1J4JWW1_9EUKA</name>
<protein>
    <recommendedName>
        <fullName evidence="3">DUF3447 domain-containing protein</fullName>
    </recommendedName>
</protein>
<dbReference type="SUPFAM" id="SSF48403">
    <property type="entry name" value="Ankyrin repeat"/>
    <property type="match status" value="2"/>
</dbReference>
<dbReference type="VEuPathDB" id="TrichDB:TRFO_29820"/>
<dbReference type="Gene3D" id="1.25.40.20">
    <property type="entry name" value="Ankyrin repeat-containing domain"/>
    <property type="match status" value="1"/>
</dbReference>
<evidence type="ECO:0000313" key="5">
    <source>
        <dbReference type="Proteomes" id="UP000179807"/>
    </source>
</evidence>
<keyword evidence="2" id="KW-0040">ANK repeat</keyword>
<dbReference type="InterPro" id="IPR002110">
    <property type="entry name" value="Ankyrin_rpt"/>
</dbReference>